<dbReference type="AlphaFoldDB" id="A0A8H6SLJ1"/>
<feature type="transmembrane region" description="Helical" evidence="1">
    <location>
        <begin position="417"/>
        <end position="442"/>
    </location>
</feature>
<gene>
    <name evidence="2" type="ORF">MIND_00668000</name>
</gene>
<dbReference type="OrthoDB" id="3208379at2759"/>
<sequence>MVSAFPGWTTWNTLAATPYYTRFSPVLSQNEGEEGSAAVRLEPPNRPLLVVDDVRLCTLAEKGVQSTYSSDEIHVLQSGISLLVFHSSQTAFYWNRPRESARKKRTLYWRYIATHNAHPARIFSEKLPQTWKLASVYLKWCSLGAKFSLRPVIADKLRQGALTSLNSKVKIPYSLRHSQELTSLLDSLGEPRPSSQMHSDWERLAEDTRDPIAESSLRLWNQQSPGIERSAEETGEDIILAENADEETRKLQISIIASVLVEKYTHQAAEETISEAYSSPARSKVMNGLFWTLNYLTLGAFLRYHHRLAEVRSAIITDEQWRSHILQLVKEWEEFNLISTVLLSASAGILALPSVQGVPRTAILISILGSFASVTSGLYCISMYQVRTKDERSNERTNDMDKFNYSEYTSDNKTVSLVLGLPMAFLVWALVAFTVGILSYNVVATKTAGRVSDVAYAVIAVAIVMLILLVLALYSLSSLWGVIDGHSRARRFFRFVLGRRAGKGGAGKLDESSREGLEIVRAVSPKVRVPV</sequence>
<dbReference type="GeneID" id="59345914"/>
<evidence type="ECO:0000256" key="1">
    <source>
        <dbReference type="SAM" id="Phobius"/>
    </source>
</evidence>
<feature type="transmembrane region" description="Helical" evidence="1">
    <location>
        <begin position="361"/>
        <end position="384"/>
    </location>
</feature>
<keyword evidence="1" id="KW-1133">Transmembrane helix</keyword>
<name>A0A8H6SLJ1_9AGAR</name>
<evidence type="ECO:0000313" key="2">
    <source>
        <dbReference type="EMBL" id="KAF7301042.1"/>
    </source>
</evidence>
<keyword evidence="3" id="KW-1185">Reference proteome</keyword>
<dbReference type="Proteomes" id="UP000636479">
    <property type="component" value="Unassembled WGS sequence"/>
</dbReference>
<keyword evidence="1" id="KW-0472">Membrane</keyword>
<keyword evidence="1" id="KW-0812">Transmembrane</keyword>
<proteinExistence type="predicted"/>
<reference evidence="2" key="1">
    <citation type="submission" date="2020-05" db="EMBL/GenBank/DDBJ databases">
        <title>Mycena genomes resolve the evolution of fungal bioluminescence.</title>
        <authorList>
            <person name="Tsai I.J."/>
        </authorList>
    </citation>
    <scope>NUCLEOTIDE SEQUENCE</scope>
    <source>
        <strain evidence="2">171206Taipei</strain>
    </source>
</reference>
<dbReference type="RefSeq" id="XP_037219042.1">
    <property type="nucleotide sequence ID" value="XM_037363398.1"/>
</dbReference>
<organism evidence="2 3">
    <name type="scientific">Mycena indigotica</name>
    <dbReference type="NCBI Taxonomy" id="2126181"/>
    <lineage>
        <taxon>Eukaryota</taxon>
        <taxon>Fungi</taxon>
        <taxon>Dikarya</taxon>
        <taxon>Basidiomycota</taxon>
        <taxon>Agaricomycotina</taxon>
        <taxon>Agaricomycetes</taxon>
        <taxon>Agaricomycetidae</taxon>
        <taxon>Agaricales</taxon>
        <taxon>Marasmiineae</taxon>
        <taxon>Mycenaceae</taxon>
        <taxon>Mycena</taxon>
    </lineage>
</organism>
<protein>
    <submittedName>
        <fullName evidence="2">Uncharacterized protein</fullName>
    </submittedName>
</protein>
<dbReference type="EMBL" id="JACAZF010000006">
    <property type="protein sequence ID" value="KAF7301042.1"/>
    <property type="molecule type" value="Genomic_DNA"/>
</dbReference>
<comment type="caution">
    <text evidence="2">The sequence shown here is derived from an EMBL/GenBank/DDBJ whole genome shotgun (WGS) entry which is preliminary data.</text>
</comment>
<feature type="transmembrane region" description="Helical" evidence="1">
    <location>
        <begin position="454"/>
        <end position="483"/>
    </location>
</feature>
<accession>A0A8H6SLJ1</accession>
<evidence type="ECO:0000313" key="3">
    <source>
        <dbReference type="Proteomes" id="UP000636479"/>
    </source>
</evidence>